<accession>A0A398CVM6</accession>
<protein>
    <submittedName>
        <fullName evidence="8">Permease</fullName>
    </submittedName>
</protein>
<evidence type="ECO:0000256" key="2">
    <source>
        <dbReference type="ARBA" id="ARBA00006386"/>
    </source>
</evidence>
<keyword evidence="5 7" id="KW-1133">Transmembrane helix</keyword>
<proteinExistence type="inferred from homology"/>
<name>A0A398CVM6_9BACT</name>
<feature type="transmembrane region" description="Helical" evidence="7">
    <location>
        <begin position="112"/>
        <end position="131"/>
    </location>
</feature>
<keyword evidence="6 7" id="KW-0472">Membrane</keyword>
<dbReference type="AlphaFoldDB" id="A0A398CVM6"/>
<organism evidence="8 10">
    <name type="scientific">Candidatus Cryosericum odellii</name>
    <dbReference type="NCBI Taxonomy" id="2290917"/>
    <lineage>
        <taxon>Bacteria</taxon>
        <taxon>Pseudomonadati</taxon>
        <taxon>Caldisericota/Cryosericota group</taxon>
        <taxon>Candidatus Cryosericota</taxon>
        <taxon>Candidatus Cryosericia</taxon>
        <taxon>Candidatus Cryosericales</taxon>
        <taxon>Candidatus Cryosericaceae</taxon>
        <taxon>Candidatus Cryosericum</taxon>
    </lineage>
</organism>
<evidence type="ECO:0000256" key="3">
    <source>
        <dbReference type="ARBA" id="ARBA00022475"/>
    </source>
</evidence>
<evidence type="ECO:0000256" key="6">
    <source>
        <dbReference type="ARBA" id="ARBA00023136"/>
    </source>
</evidence>
<dbReference type="OrthoDB" id="9798408at2"/>
<dbReference type="Pfam" id="PF03773">
    <property type="entry name" value="ArsP_1"/>
    <property type="match status" value="1"/>
</dbReference>
<keyword evidence="10" id="KW-1185">Reference proteome</keyword>
<feature type="transmembrane region" description="Helical" evidence="7">
    <location>
        <begin position="83"/>
        <end position="106"/>
    </location>
</feature>
<evidence type="ECO:0000256" key="7">
    <source>
        <dbReference type="SAM" id="Phobius"/>
    </source>
</evidence>
<dbReference type="EMBL" id="QXIU01000267">
    <property type="protein sequence ID" value="RIE07079.1"/>
    <property type="molecule type" value="Genomic_DNA"/>
</dbReference>
<evidence type="ECO:0000313" key="9">
    <source>
        <dbReference type="EMBL" id="RIE07079.1"/>
    </source>
</evidence>
<comment type="caution">
    <text evidence="8">The sequence shown here is derived from an EMBL/GenBank/DDBJ whole genome shotgun (WGS) entry which is preliminary data.</text>
</comment>
<dbReference type="Proteomes" id="UP000266260">
    <property type="component" value="Unassembled WGS sequence"/>
</dbReference>
<feature type="transmembrane region" description="Helical" evidence="7">
    <location>
        <begin position="143"/>
        <end position="160"/>
    </location>
</feature>
<evidence type="ECO:0000256" key="4">
    <source>
        <dbReference type="ARBA" id="ARBA00022692"/>
    </source>
</evidence>
<evidence type="ECO:0000313" key="11">
    <source>
        <dbReference type="Proteomes" id="UP000266489"/>
    </source>
</evidence>
<feature type="transmembrane region" description="Helical" evidence="7">
    <location>
        <begin position="44"/>
        <end position="63"/>
    </location>
</feature>
<evidence type="ECO:0000256" key="1">
    <source>
        <dbReference type="ARBA" id="ARBA00004651"/>
    </source>
</evidence>
<sequence>MTFRSLLKKYRATLVMVVLFVVFLFLFPSKAGRAEKSLLDQLKTMLLVMPPIFVLLGLLDVWVPREMLIRYMGKGSGVKGTALGIVLGAVAAGPLYGAFPVAAVLMDKGASFMNVLVFIGAWSTLKIPMFLFEMQSLGARFAVARFLVDVPGIFLIAFILNKLLTAEDVEKIYSASHDAK</sequence>
<gene>
    <name evidence="9" type="ORF">SMC5_10350</name>
    <name evidence="8" type="ORF">SMC6_08655</name>
</gene>
<evidence type="ECO:0000313" key="10">
    <source>
        <dbReference type="Proteomes" id="UP000266260"/>
    </source>
</evidence>
<dbReference type="GO" id="GO:0005886">
    <property type="term" value="C:plasma membrane"/>
    <property type="evidence" value="ECO:0007669"/>
    <property type="project" value="UniProtKB-SubCell"/>
</dbReference>
<evidence type="ECO:0000313" key="8">
    <source>
        <dbReference type="EMBL" id="RIE06583.1"/>
    </source>
</evidence>
<reference evidence="10 11" key="1">
    <citation type="submission" date="2018-09" db="EMBL/GenBank/DDBJ databases">
        <title>Discovery and Ecogenomic Context for Candidatus Cryosericales, a Global Caldiserica Order Active in Thawing Permafrost.</title>
        <authorList>
            <person name="Martinez M.A."/>
            <person name="Woodcroft B.J."/>
            <person name="Ignacio Espinoza J.C."/>
            <person name="Zayed A."/>
            <person name="Singleton C.M."/>
            <person name="Boyd J."/>
            <person name="Li Y.-F."/>
            <person name="Purvine S."/>
            <person name="Maughan H."/>
            <person name="Hodgkins S.B."/>
            <person name="Anderson D."/>
            <person name="Sederholm M."/>
            <person name="Temperton B."/>
            <person name="Saleska S.R."/>
            <person name="Tyson G.W."/>
            <person name="Rich V.I."/>
        </authorList>
    </citation>
    <scope>NUCLEOTIDE SEQUENCE [LARGE SCALE GENOMIC DNA]</scope>
    <source>
        <strain evidence="9 11">SMC5</strain>
        <strain evidence="8 10">SMC6</strain>
    </source>
</reference>
<dbReference type="Proteomes" id="UP000266489">
    <property type="component" value="Unassembled WGS sequence"/>
</dbReference>
<keyword evidence="4 7" id="KW-0812">Transmembrane</keyword>
<accession>A0A398D0Z9</accession>
<dbReference type="InterPro" id="IPR005524">
    <property type="entry name" value="DUF318"/>
</dbReference>
<comment type="similarity">
    <text evidence="2">Belongs to the UPF0718 family.</text>
</comment>
<evidence type="ECO:0000256" key="5">
    <source>
        <dbReference type="ARBA" id="ARBA00022989"/>
    </source>
</evidence>
<comment type="subcellular location">
    <subcellularLocation>
        <location evidence="1">Cell membrane</location>
        <topology evidence="1">Multi-pass membrane protein</topology>
    </subcellularLocation>
</comment>
<dbReference type="RefSeq" id="WP_119120617.1">
    <property type="nucleotide sequence ID" value="NZ_QXIT01000156.1"/>
</dbReference>
<keyword evidence="3" id="KW-1003">Cell membrane</keyword>
<dbReference type="EMBL" id="QXIT01000156">
    <property type="protein sequence ID" value="RIE06583.1"/>
    <property type="molecule type" value="Genomic_DNA"/>
</dbReference>